<dbReference type="InterPro" id="IPR043128">
    <property type="entry name" value="Rev_trsase/Diguanyl_cyclase"/>
</dbReference>
<dbReference type="Gene3D" id="3.30.70.270">
    <property type="match status" value="1"/>
</dbReference>
<gene>
    <name evidence="2" type="ORF">GHT06_020543</name>
</gene>
<name>A0AAD5KY86_9CRUS</name>
<feature type="region of interest" description="Disordered" evidence="1">
    <location>
        <begin position="98"/>
        <end position="154"/>
    </location>
</feature>
<feature type="compositionally biased region" description="Polar residues" evidence="1">
    <location>
        <begin position="134"/>
        <end position="145"/>
    </location>
</feature>
<dbReference type="Proteomes" id="UP000820818">
    <property type="component" value="Linkage Group LG9"/>
</dbReference>
<dbReference type="PANTHER" id="PTHR33050">
    <property type="entry name" value="REVERSE TRANSCRIPTASE DOMAIN-CONTAINING PROTEIN"/>
    <property type="match status" value="1"/>
</dbReference>
<reference evidence="2 3" key="1">
    <citation type="submission" date="2022-05" db="EMBL/GenBank/DDBJ databases">
        <title>A multi-omics perspective on studying reproductive biology in Daphnia sinensis.</title>
        <authorList>
            <person name="Jia J."/>
        </authorList>
    </citation>
    <scope>NUCLEOTIDE SEQUENCE [LARGE SCALE GENOMIC DNA]</scope>
    <source>
        <strain evidence="2 3">WSL</strain>
    </source>
</reference>
<evidence type="ECO:0000256" key="1">
    <source>
        <dbReference type="SAM" id="MobiDB-lite"/>
    </source>
</evidence>
<dbReference type="EMBL" id="WJBH02000009">
    <property type="protein sequence ID" value="KAI9552670.1"/>
    <property type="molecule type" value="Genomic_DNA"/>
</dbReference>
<keyword evidence="2" id="KW-0548">Nucleotidyltransferase</keyword>
<protein>
    <submittedName>
        <fullName evidence="2">Reverse transcriptase</fullName>
    </submittedName>
</protein>
<dbReference type="GO" id="GO:0003964">
    <property type="term" value="F:RNA-directed DNA polymerase activity"/>
    <property type="evidence" value="ECO:0007669"/>
    <property type="project" value="UniProtKB-KW"/>
</dbReference>
<organism evidence="2 3">
    <name type="scientific">Daphnia sinensis</name>
    <dbReference type="NCBI Taxonomy" id="1820382"/>
    <lineage>
        <taxon>Eukaryota</taxon>
        <taxon>Metazoa</taxon>
        <taxon>Ecdysozoa</taxon>
        <taxon>Arthropoda</taxon>
        <taxon>Crustacea</taxon>
        <taxon>Branchiopoda</taxon>
        <taxon>Diplostraca</taxon>
        <taxon>Cladocera</taxon>
        <taxon>Anomopoda</taxon>
        <taxon>Daphniidae</taxon>
        <taxon>Daphnia</taxon>
        <taxon>Daphnia similis group</taxon>
    </lineage>
</organism>
<dbReference type="CDD" id="cd09275">
    <property type="entry name" value="RNase_HI_RT_DIRS1"/>
    <property type="match status" value="1"/>
</dbReference>
<dbReference type="PANTHER" id="PTHR33050:SF7">
    <property type="entry name" value="RIBONUCLEASE H"/>
    <property type="match status" value="1"/>
</dbReference>
<keyword evidence="2" id="KW-0808">Transferase</keyword>
<sequence length="547" mass="61806">MKPKEKINSRETDWRAVQFKVLDIVRPIFQGGNSPGGHAHFSITALRRKNILKQTHPTHISLLRKEKNFKEGEYEHLFGDTFHEVMVKSARDANALKDASATGRNGGPYIRSERSSRGAGQNYRGGHNFYPITGPNNPSISTGDRGQQAGPRHQNQRYSPLVLSIVEDVIPVGGCLKYFSSNWTEVSRDPWILEVVGIGLSIEFTSEPVKTSRPGRMTLSVKEMEICDQEIASLLRKKAIKISLEPPYSSFLSPFFGFVHYRHFKMEGNSILKHLVKQGDWFAKIDLRDAYLTVPIHLAHQRFLQLQWRDIVYEFTCLLFGLSSAPWAFTKLLRPVAAYSKDNLTRDLNFVKSLLEFLGFLVNLEKSVGEPTQEIEFLGLVVNSVELSVALPKGKEIAVILGKLAWAIFAGPFAPTHYRDLQYFYICNAKKGNMKALVDLSENAQSDITWWVRNLRRVNGRPLSENDPDLVIFSDASLSGWGGCCNDVKTRGPWAGKDRFRHINELEPIAAFHCLKVFANHSSELNVLMQEGVPNRLVGTIYIYIVT</sequence>
<dbReference type="AlphaFoldDB" id="A0AAD5KY86"/>
<dbReference type="InterPro" id="IPR052055">
    <property type="entry name" value="Hepadnavirus_pol/RT"/>
</dbReference>
<dbReference type="Gene3D" id="3.10.10.10">
    <property type="entry name" value="HIV Type 1 Reverse Transcriptase, subunit A, domain 1"/>
    <property type="match status" value="1"/>
</dbReference>
<accession>A0AAD5KY86</accession>
<evidence type="ECO:0000313" key="3">
    <source>
        <dbReference type="Proteomes" id="UP000820818"/>
    </source>
</evidence>
<proteinExistence type="predicted"/>
<dbReference type="InterPro" id="IPR043502">
    <property type="entry name" value="DNA/RNA_pol_sf"/>
</dbReference>
<keyword evidence="2" id="KW-0695">RNA-directed DNA polymerase</keyword>
<dbReference type="SUPFAM" id="SSF56672">
    <property type="entry name" value="DNA/RNA polymerases"/>
    <property type="match status" value="1"/>
</dbReference>
<evidence type="ECO:0000313" key="2">
    <source>
        <dbReference type="EMBL" id="KAI9552670.1"/>
    </source>
</evidence>
<keyword evidence="3" id="KW-1185">Reference proteome</keyword>
<comment type="caution">
    <text evidence="2">The sequence shown here is derived from an EMBL/GenBank/DDBJ whole genome shotgun (WGS) entry which is preliminary data.</text>
</comment>